<protein>
    <recommendedName>
        <fullName evidence="5">DUF4190 domain-containing protein</fullName>
    </recommendedName>
</protein>
<accession>A0A2T0R0N3</accession>
<dbReference type="RefSeq" id="WP_106212718.1">
    <property type="nucleotide sequence ID" value="NZ_PVZF01000009.1"/>
</dbReference>
<feature type="transmembrane region" description="Helical" evidence="2">
    <location>
        <begin position="201"/>
        <end position="231"/>
    </location>
</feature>
<feature type="region of interest" description="Disordered" evidence="1">
    <location>
        <begin position="1"/>
        <end position="105"/>
    </location>
</feature>
<dbReference type="Proteomes" id="UP000238083">
    <property type="component" value="Unassembled WGS sequence"/>
</dbReference>
<keyword evidence="2" id="KW-0812">Transmembrane</keyword>
<dbReference type="OrthoDB" id="5198275at2"/>
<name>A0A2T0R0N3_9ACTN</name>
<keyword evidence="4" id="KW-1185">Reference proteome</keyword>
<feature type="compositionally biased region" description="Low complexity" evidence="1">
    <location>
        <begin position="67"/>
        <end position="94"/>
    </location>
</feature>
<keyword evidence="2" id="KW-0472">Membrane</keyword>
<keyword evidence="2" id="KW-1133">Transmembrane helix</keyword>
<comment type="caution">
    <text evidence="3">The sequence shown here is derived from an EMBL/GenBank/DDBJ whole genome shotgun (WGS) entry which is preliminary data.</text>
</comment>
<sequence length="253" mass="26607">MSDSGQGEGQRSWWEKPDPEQAPQDPYAAGQGPGTGDAHDPYRTGGADDATRANPAQTPPTESLPRYGEQQQSWSSSSPSGQPYGEQPGQPYGQQPGGQYGTQYGAQQNQQYPDQRYANQQYTDQYGNQQYGNQQYGYAGQQPPVAPMAHAVLWTAVGGLALTLLTAGTLGWIASIVSLALTPGARRDIVAANGAKRGLGYLLAGKICAWVNIGLVVLGVVVLGIVIAVAASNGGFDSGSTFDTGGVDVLFRR</sequence>
<dbReference type="AlphaFoldDB" id="A0A2T0R0N3"/>
<evidence type="ECO:0000313" key="4">
    <source>
        <dbReference type="Proteomes" id="UP000238083"/>
    </source>
</evidence>
<evidence type="ECO:0008006" key="5">
    <source>
        <dbReference type="Google" id="ProtNLM"/>
    </source>
</evidence>
<gene>
    <name evidence="3" type="ORF">CLV37_10957</name>
</gene>
<reference evidence="3 4" key="1">
    <citation type="submission" date="2018-03" db="EMBL/GenBank/DDBJ databases">
        <title>Genomic Encyclopedia of Archaeal and Bacterial Type Strains, Phase II (KMG-II): from individual species to whole genera.</title>
        <authorList>
            <person name="Goeker M."/>
        </authorList>
    </citation>
    <scope>NUCLEOTIDE SEQUENCE [LARGE SCALE GENOMIC DNA]</scope>
    <source>
        <strain evidence="3 4">DSM 19711</strain>
    </source>
</reference>
<evidence type="ECO:0000256" key="2">
    <source>
        <dbReference type="SAM" id="Phobius"/>
    </source>
</evidence>
<evidence type="ECO:0000313" key="3">
    <source>
        <dbReference type="EMBL" id="PRY12872.1"/>
    </source>
</evidence>
<evidence type="ECO:0000256" key="1">
    <source>
        <dbReference type="SAM" id="MobiDB-lite"/>
    </source>
</evidence>
<organism evidence="3 4">
    <name type="scientific">Kineococcus rhizosphaerae</name>
    <dbReference type="NCBI Taxonomy" id="559628"/>
    <lineage>
        <taxon>Bacteria</taxon>
        <taxon>Bacillati</taxon>
        <taxon>Actinomycetota</taxon>
        <taxon>Actinomycetes</taxon>
        <taxon>Kineosporiales</taxon>
        <taxon>Kineosporiaceae</taxon>
        <taxon>Kineococcus</taxon>
    </lineage>
</organism>
<feature type="transmembrane region" description="Helical" evidence="2">
    <location>
        <begin position="151"/>
        <end position="181"/>
    </location>
</feature>
<proteinExistence type="predicted"/>
<dbReference type="EMBL" id="PVZF01000009">
    <property type="protein sequence ID" value="PRY12872.1"/>
    <property type="molecule type" value="Genomic_DNA"/>
</dbReference>